<evidence type="ECO:0000313" key="1">
    <source>
        <dbReference type="EMBL" id="KMP06063.1"/>
    </source>
</evidence>
<gene>
    <name evidence="1" type="ORF">CIRG_05745</name>
</gene>
<evidence type="ECO:0000313" key="2">
    <source>
        <dbReference type="Proteomes" id="UP000054565"/>
    </source>
</evidence>
<protein>
    <submittedName>
        <fullName evidence="1">Uncharacterized protein</fullName>
    </submittedName>
</protein>
<sequence length="205" mass="22881">MEAKLGAVTDVSSGVEERIKLSSNSGGCDFRVGKVVNQLGISRWCNKYGLSTGSRENSVWGEAMRKAWELFASPVEWGPVCFFQPRVPDLHRHGGFFESFSRRETIKSMPRKFRTQAQSLKKASFSLQKPVTIPRRSRLCSGDLPAASRAKRHPNFSRSLGIIKQGPGLFPAPESGSLVGIVRLKDGWPHKTFDVRIEFDPECQT</sequence>
<name>A0A0J6YGP9_COCIT</name>
<dbReference type="Proteomes" id="UP000054565">
    <property type="component" value="Unassembled WGS sequence"/>
</dbReference>
<accession>A0A0J6YGP9</accession>
<organism evidence="1 2">
    <name type="scientific">Coccidioides immitis RMSCC 2394</name>
    <dbReference type="NCBI Taxonomy" id="404692"/>
    <lineage>
        <taxon>Eukaryota</taxon>
        <taxon>Fungi</taxon>
        <taxon>Dikarya</taxon>
        <taxon>Ascomycota</taxon>
        <taxon>Pezizomycotina</taxon>
        <taxon>Eurotiomycetes</taxon>
        <taxon>Eurotiomycetidae</taxon>
        <taxon>Onygenales</taxon>
        <taxon>Onygenaceae</taxon>
        <taxon>Coccidioides</taxon>
    </lineage>
</organism>
<proteinExistence type="predicted"/>
<reference evidence="2" key="1">
    <citation type="journal article" date="2010" name="Genome Res.">
        <title>Population genomic sequencing of Coccidioides fungi reveals recent hybridization and transposon control.</title>
        <authorList>
            <person name="Neafsey D.E."/>
            <person name="Barker B.M."/>
            <person name="Sharpton T.J."/>
            <person name="Stajich J.E."/>
            <person name="Park D.J."/>
            <person name="Whiston E."/>
            <person name="Hung C.-Y."/>
            <person name="McMahan C."/>
            <person name="White J."/>
            <person name="Sykes S."/>
            <person name="Heiman D."/>
            <person name="Young S."/>
            <person name="Zeng Q."/>
            <person name="Abouelleil A."/>
            <person name="Aftuck L."/>
            <person name="Bessette D."/>
            <person name="Brown A."/>
            <person name="FitzGerald M."/>
            <person name="Lui A."/>
            <person name="Macdonald J.P."/>
            <person name="Priest M."/>
            <person name="Orbach M.J."/>
            <person name="Galgiani J.N."/>
            <person name="Kirkland T.N."/>
            <person name="Cole G.T."/>
            <person name="Birren B.W."/>
            <person name="Henn M.R."/>
            <person name="Taylor J.W."/>
            <person name="Rounsley S.D."/>
        </authorList>
    </citation>
    <scope>NUCLEOTIDE SEQUENCE [LARGE SCALE GENOMIC DNA]</scope>
    <source>
        <strain evidence="2">RMSCC 2394</strain>
    </source>
</reference>
<dbReference type="EMBL" id="DS028096">
    <property type="protein sequence ID" value="KMP06063.1"/>
    <property type="molecule type" value="Genomic_DNA"/>
</dbReference>
<dbReference type="AlphaFoldDB" id="A0A0J6YGP9"/>